<accession>A0ABR2AN05</accession>
<proteinExistence type="predicted"/>
<gene>
    <name evidence="1" type="ORF">V6N12_055199</name>
</gene>
<dbReference type="EMBL" id="JBBPBM010000466">
    <property type="protein sequence ID" value="KAK8495050.1"/>
    <property type="molecule type" value="Genomic_DNA"/>
</dbReference>
<keyword evidence="2" id="KW-1185">Reference proteome</keyword>
<name>A0ABR2AN05_9ROSI</name>
<protein>
    <submittedName>
        <fullName evidence="1">Uncharacterized protein</fullName>
    </submittedName>
</protein>
<comment type="caution">
    <text evidence="1">The sequence shown here is derived from an EMBL/GenBank/DDBJ whole genome shotgun (WGS) entry which is preliminary data.</text>
</comment>
<evidence type="ECO:0000313" key="2">
    <source>
        <dbReference type="Proteomes" id="UP001472677"/>
    </source>
</evidence>
<sequence length="218" mass="24176">MDSGEEMRMDDVERDTLIGEHAGKDVGAGLEQSIENLKGLLEEKEKLVSINLISAPKSIGENEKYGNEGEAQELDMGLKIRNWAVVVSEDSKKRSEDGAGLIQKQSPVVDVSMGLDREKKLEPNSVEVAISSGDEDITMPRACIDVRDMGLLPNLLATGSIPEMGKSSWAEEVDKIMNIHYSKEDPDQGDLETDMDKNEEESFRDFFPEMSPKNVLKM</sequence>
<dbReference type="Proteomes" id="UP001472677">
    <property type="component" value="Unassembled WGS sequence"/>
</dbReference>
<organism evidence="1 2">
    <name type="scientific">Hibiscus sabdariffa</name>
    <name type="common">roselle</name>
    <dbReference type="NCBI Taxonomy" id="183260"/>
    <lineage>
        <taxon>Eukaryota</taxon>
        <taxon>Viridiplantae</taxon>
        <taxon>Streptophyta</taxon>
        <taxon>Embryophyta</taxon>
        <taxon>Tracheophyta</taxon>
        <taxon>Spermatophyta</taxon>
        <taxon>Magnoliopsida</taxon>
        <taxon>eudicotyledons</taxon>
        <taxon>Gunneridae</taxon>
        <taxon>Pentapetalae</taxon>
        <taxon>rosids</taxon>
        <taxon>malvids</taxon>
        <taxon>Malvales</taxon>
        <taxon>Malvaceae</taxon>
        <taxon>Malvoideae</taxon>
        <taxon>Hibiscus</taxon>
    </lineage>
</organism>
<reference evidence="1 2" key="1">
    <citation type="journal article" date="2024" name="G3 (Bethesda)">
        <title>Genome assembly of Hibiscus sabdariffa L. provides insights into metabolisms of medicinal natural products.</title>
        <authorList>
            <person name="Kim T."/>
        </authorList>
    </citation>
    <scope>NUCLEOTIDE SEQUENCE [LARGE SCALE GENOMIC DNA]</scope>
    <source>
        <strain evidence="1">TK-2024</strain>
        <tissue evidence="1">Old leaves</tissue>
    </source>
</reference>
<evidence type="ECO:0000313" key="1">
    <source>
        <dbReference type="EMBL" id="KAK8495050.1"/>
    </source>
</evidence>